<dbReference type="AlphaFoldDB" id="A0A915DSV8"/>
<dbReference type="WBParaSite" id="jg228">
    <property type="protein sequence ID" value="jg228"/>
    <property type="gene ID" value="jg228"/>
</dbReference>
<sequence length="121" mass="14392">MKNNTACSRINFSLEVEFLISETNKINSYLHDERHLLNRTKHRQLINEERLEAKSSNRQHRFIFSDKFFTTALRSISKLTTSYSTMTKYESHLVSAGDLRALFAFHLVYYDLRLWIKPFSI</sequence>
<evidence type="ECO:0000313" key="1">
    <source>
        <dbReference type="Proteomes" id="UP000887574"/>
    </source>
</evidence>
<reference evidence="2" key="1">
    <citation type="submission" date="2022-11" db="UniProtKB">
        <authorList>
            <consortium name="WormBaseParasite"/>
        </authorList>
    </citation>
    <scope>IDENTIFICATION</scope>
</reference>
<keyword evidence="1" id="KW-1185">Reference proteome</keyword>
<organism evidence="1 2">
    <name type="scientific">Ditylenchus dipsaci</name>
    <dbReference type="NCBI Taxonomy" id="166011"/>
    <lineage>
        <taxon>Eukaryota</taxon>
        <taxon>Metazoa</taxon>
        <taxon>Ecdysozoa</taxon>
        <taxon>Nematoda</taxon>
        <taxon>Chromadorea</taxon>
        <taxon>Rhabditida</taxon>
        <taxon>Tylenchina</taxon>
        <taxon>Tylenchomorpha</taxon>
        <taxon>Sphaerularioidea</taxon>
        <taxon>Anguinidae</taxon>
        <taxon>Anguininae</taxon>
        <taxon>Ditylenchus</taxon>
    </lineage>
</organism>
<dbReference type="Proteomes" id="UP000887574">
    <property type="component" value="Unplaced"/>
</dbReference>
<accession>A0A915DSV8</accession>
<protein>
    <submittedName>
        <fullName evidence="2">Uncharacterized protein</fullName>
    </submittedName>
</protein>
<proteinExistence type="predicted"/>
<evidence type="ECO:0000313" key="2">
    <source>
        <dbReference type="WBParaSite" id="jg228"/>
    </source>
</evidence>
<name>A0A915DSV8_9BILA</name>